<reference evidence="1 2" key="1">
    <citation type="submission" date="2015-06" db="EMBL/GenBank/DDBJ databases">
        <title>Draft genome sequence of beer spoilage bacterium Megasphaera cerevisiae type strain 20462.</title>
        <authorList>
            <person name="Kutumbaka K."/>
            <person name="Pasmowitz J."/>
            <person name="Mategko J."/>
            <person name="Reyes D."/>
            <person name="Friedrich A."/>
            <person name="Han S."/>
            <person name="Martens-Habbena W."/>
            <person name="Neal-McKinney J."/>
            <person name="Janagama H.K."/>
            <person name="Nadala C."/>
            <person name="Samadpour M."/>
        </authorList>
    </citation>
    <scope>NUCLEOTIDE SEQUENCE [LARGE SCALE GENOMIC DNA]</scope>
    <source>
        <strain evidence="1 2">DSM 20462</strain>
    </source>
</reference>
<name>A0A0J6ZQS9_9FIRM</name>
<dbReference type="RefSeq" id="WP_048513474.1">
    <property type="nucleotide sequence ID" value="NZ_FUXD01000005.1"/>
</dbReference>
<accession>A0A0J6ZQS9</accession>
<gene>
    <name evidence="1" type="ORF">AB840_03705</name>
</gene>
<organism evidence="1 2">
    <name type="scientific">Megasphaera cerevisiae DSM 20462</name>
    <dbReference type="NCBI Taxonomy" id="1122219"/>
    <lineage>
        <taxon>Bacteria</taxon>
        <taxon>Bacillati</taxon>
        <taxon>Bacillota</taxon>
        <taxon>Negativicutes</taxon>
        <taxon>Veillonellales</taxon>
        <taxon>Veillonellaceae</taxon>
        <taxon>Megasphaera</taxon>
    </lineage>
</organism>
<dbReference type="Proteomes" id="UP000036503">
    <property type="component" value="Unassembled WGS sequence"/>
</dbReference>
<proteinExistence type="predicted"/>
<keyword evidence="2" id="KW-1185">Reference proteome</keyword>
<evidence type="ECO:0000313" key="2">
    <source>
        <dbReference type="Proteomes" id="UP000036503"/>
    </source>
</evidence>
<evidence type="ECO:0000313" key="1">
    <source>
        <dbReference type="EMBL" id="KMO87316.1"/>
    </source>
</evidence>
<comment type="caution">
    <text evidence="1">The sequence shown here is derived from an EMBL/GenBank/DDBJ whole genome shotgun (WGS) entry which is preliminary data.</text>
</comment>
<protein>
    <submittedName>
        <fullName evidence="1">Uncharacterized protein</fullName>
    </submittedName>
</protein>
<dbReference type="EMBL" id="LEKT01000007">
    <property type="protein sequence ID" value="KMO87316.1"/>
    <property type="molecule type" value="Genomic_DNA"/>
</dbReference>
<dbReference type="InParanoid" id="A0A0J6ZQS9"/>
<dbReference type="PATRIC" id="fig|1122219.3.peg.2843"/>
<sequence>MLGDILDATVKKEGNVVKKYAFTGQNGEIIQTADRQVALDHMFADFVGQDAAVMYKDYTIRQPGVNFMGNFLAKIAYSYYDPTAGAPIPLPGAPQELLQTGYVLKQDKIPAMDRAAYIKVRRQLSDTVGVEAWKLNSFGEGTQDSHDLHDMQIADVLGIGIADTDMPGSWHAYLDYKAFDHGSFIGGTGADLPDRYFDGIRSFTTGIGYVPARNLLLEASYTFGAKSTQMRDTLYTPENFTLGDYTRIQMTYKF</sequence>
<dbReference type="AlphaFoldDB" id="A0A0J6ZQS9"/>